<dbReference type="Pfam" id="PF08362">
    <property type="entry name" value="TetR_C_3"/>
    <property type="match status" value="1"/>
</dbReference>
<dbReference type="Gene3D" id="1.10.357.10">
    <property type="entry name" value="Tetracycline Repressor, domain 2"/>
    <property type="match status" value="1"/>
</dbReference>
<dbReference type="GO" id="GO:0003677">
    <property type="term" value="F:DNA binding"/>
    <property type="evidence" value="ECO:0007669"/>
    <property type="project" value="UniProtKB-KW"/>
</dbReference>
<protein>
    <submittedName>
        <fullName evidence="3">Transcriptional regulator, TetR family</fullName>
    </submittedName>
</protein>
<organism evidence="3">
    <name type="scientific">hydrothermal vent metagenome</name>
    <dbReference type="NCBI Taxonomy" id="652676"/>
    <lineage>
        <taxon>unclassified sequences</taxon>
        <taxon>metagenomes</taxon>
        <taxon>ecological metagenomes</taxon>
    </lineage>
</organism>
<dbReference type="PROSITE" id="PS01081">
    <property type="entry name" value="HTH_TETR_1"/>
    <property type="match status" value="1"/>
</dbReference>
<dbReference type="InterPro" id="IPR050109">
    <property type="entry name" value="HTH-type_TetR-like_transc_reg"/>
</dbReference>
<name>A0A1W1D3Y0_9ZZZZ</name>
<dbReference type="PROSITE" id="PS50977">
    <property type="entry name" value="HTH_TETR_2"/>
    <property type="match status" value="1"/>
</dbReference>
<dbReference type="InterPro" id="IPR023772">
    <property type="entry name" value="DNA-bd_HTH_TetR-type_CS"/>
</dbReference>
<evidence type="ECO:0000313" key="3">
    <source>
        <dbReference type="EMBL" id="SFV75304.1"/>
    </source>
</evidence>
<dbReference type="InterPro" id="IPR001647">
    <property type="entry name" value="HTH_TetR"/>
</dbReference>
<dbReference type="InterPro" id="IPR013573">
    <property type="entry name" value="Tscrpt_reg_YcdC_C"/>
</dbReference>
<reference evidence="3" key="1">
    <citation type="submission" date="2016-10" db="EMBL/GenBank/DDBJ databases">
        <authorList>
            <person name="de Groot N.N."/>
        </authorList>
    </citation>
    <scope>NUCLEOTIDE SEQUENCE</scope>
</reference>
<dbReference type="SUPFAM" id="SSF48498">
    <property type="entry name" value="Tetracyclin repressor-like, C-terminal domain"/>
    <property type="match status" value="1"/>
</dbReference>
<dbReference type="AlphaFoldDB" id="A0A1W1D3Y0"/>
<dbReference type="InterPro" id="IPR009057">
    <property type="entry name" value="Homeodomain-like_sf"/>
</dbReference>
<gene>
    <name evidence="3" type="ORF">MNB_SM-3-32</name>
</gene>
<feature type="domain" description="HTH tetR-type" evidence="2">
    <location>
        <begin position="6"/>
        <end position="66"/>
    </location>
</feature>
<dbReference type="PANTHER" id="PTHR30328:SF54">
    <property type="entry name" value="HTH-TYPE TRANSCRIPTIONAL REPRESSOR SCO4008"/>
    <property type="match status" value="1"/>
</dbReference>
<accession>A0A1W1D3Y0</accession>
<dbReference type="EMBL" id="FPHP01000027">
    <property type="protein sequence ID" value="SFV75304.1"/>
    <property type="molecule type" value="Genomic_DNA"/>
</dbReference>
<keyword evidence="1" id="KW-0238">DNA-binding</keyword>
<dbReference type="InterPro" id="IPR036271">
    <property type="entry name" value="Tet_transcr_reg_TetR-rel_C_sf"/>
</dbReference>
<dbReference type="Gene3D" id="1.10.10.60">
    <property type="entry name" value="Homeodomain-like"/>
    <property type="match status" value="1"/>
</dbReference>
<dbReference type="PANTHER" id="PTHR30328">
    <property type="entry name" value="TRANSCRIPTIONAL REPRESSOR"/>
    <property type="match status" value="1"/>
</dbReference>
<sequence length="203" mass="23182">MSEEKLSKKELIIKHARASFSKYGYELTTLDAIAKECLITKPAIYYHFKDKATLYKAVVCPEFTAIATKIEQNTQQGTPLERIQSYVETFGEFLINHPDFSAIFAREIANGAVTIPNDCIKQLSRTLKQLINILDDGEKEGIFQKEEPFLIQMMIVTTLTSYNTSKPLRERIAHVIDTQNAQEPNFQNIIKSLYEKIKKGLIC</sequence>
<proteinExistence type="predicted"/>
<dbReference type="Pfam" id="PF00440">
    <property type="entry name" value="TetR_N"/>
    <property type="match status" value="1"/>
</dbReference>
<evidence type="ECO:0000256" key="1">
    <source>
        <dbReference type="ARBA" id="ARBA00023125"/>
    </source>
</evidence>
<dbReference type="GO" id="GO:0045892">
    <property type="term" value="P:negative regulation of DNA-templated transcription"/>
    <property type="evidence" value="ECO:0007669"/>
    <property type="project" value="InterPro"/>
</dbReference>
<evidence type="ECO:0000259" key="2">
    <source>
        <dbReference type="PROSITE" id="PS50977"/>
    </source>
</evidence>
<dbReference type="PRINTS" id="PR00455">
    <property type="entry name" value="HTHTETR"/>
</dbReference>
<dbReference type="SUPFAM" id="SSF46689">
    <property type="entry name" value="Homeodomain-like"/>
    <property type="match status" value="1"/>
</dbReference>